<evidence type="ECO:0000256" key="1">
    <source>
        <dbReference type="SAM" id="MobiDB-lite"/>
    </source>
</evidence>
<comment type="caution">
    <text evidence="3">The sequence shown here is derived from an EMBL/GenBank/DDBJ whole genome shotgun (WGS) entry which is preliminary data.</text>
</comment>
<organism evidence="3 4">
    <name type="scientific">Hohenbuehelia grisea</name>
    <dbReference type="NCBI Taxonomy" id="104357"/>
    <lineage>
        <taxon>Eukaryota</taxon>
        <taxon>Fungi</taxon>
        <taxon>Dikarya</taxon>
        <taxon>Basidiomycota</taxon>
        <taxon>Agaricomycotina</taxon>
        <taxon>Agaricomycetes</taxon>
        <taxon>Agaricomycetidae</taxon>
        <taxon>Agaricales</taxon>
        <taxon>Pleurotineae</taxon>
        <taxon>Pleurotaceae</taxon>
        <taxon>Hohenbuehelia</taxon>
    </lineage>
</organism>
<feature type="compositionally biased region" description="Polar residues" evidence="1">
    <location>
        <begin position="58"/>
        <end position="73"/>
    </location>
</feature>
<evidence type="ECO:0000256" key="2">
    <source>
        <dbReference type="SAM" id="Phobius"/>
    </source>
</evidence>
<evidence type="ECO:0008006" key="5">
    <source>
        <dbReference type="Google" id="ProtNLM"/>
    </source>
</evidence>
<evidence type="ECO:0000313" key="3">
    <source>
        <dbReference type="EMBL" id="KAL0956667.1"/>
    </source>
</evidence>
<gene>
    <name evidence="3" type="ORF">HGRIS_002798</name>
</gene>
<keyword evidence="4" id="KW-1185">Reference proteome</keyword>
<dbReference type="InterPro" id="IPR019317">
    <property type="entry name" value="BRI3"/>
</dbReference>
<reference evidence="4" key="1">
    <citation type="submission" date="2024-06" db="EMBL/GenBank/DDBJ databases">
        <title>Multi-omics analyses provide insights into the biosynthesis of the anticancer antibiotic pleurotin in Hohenbuehelia grisea.</title>
        <authorList>
            <person name="Weaver J.A."/>
            <person name="Alberti F."/>
        </authorList>
    </citation>
    <scope>NUCLEOTIDE SEQUENCE [LARGE SCALE GENOMIC DNA]</scope>
    <source>
        <strain evidence="4">T-177</strain>
    </source>
</reference>
<protein>
    <recommendedName>
        <fullName evidence="5">Brain protein I3</fullName>
    </recommendedName>
</protein>
<name>A0ABR3JLQ4_9AGAR</name>
<dbReference type="EMBL" id="JASNQZ010000006">
    <property type="protein sequence ID" value="KAL0956667.1"/>
    <property type="molecule type" value="Genomic_DNA"/>
</dbReference>
<keyword evidence="2" id="KW-1133">Transmembrane helix</keyword>
<dbReference type="Pfam" id="PF10164">
    <property type="entry name" value="BRI3"/>
    <property type="match status" value="1"/>
</dbReference>
<evidence type="ECO:0000313" key="4">
    <source>
        <dbReference type="Proteomes" id="UP001556367"/>
    </source>
</evidence>
<proteinExistence type="predicted"/>
<keyword evidence="2" id="KW-0812">Transmembrane</keyword>
<feature type="compositionally biased region" description="Basic and acidic residues" evidence="1">
    <location>
        <begin position="27"/>
        <end position="42"/>
    </location>
</feature>
<dbReference type="Proteomes" id="UP001556367">
    <property type="component" value="Unassembled WGS sequence"/>
</dbReference>
<sequence length="156" mass="17046">MILPHDTTMQPSTMDTPPPYQPTETGTSDHDEEISKPRHAPSDQKTPPFPDIEPMLVNISSNSASGPSRTTQPAFIPTPQIYRYVNPDGSMTDSLLPPSHPEIICLQNGHELQTNYGLLGILVAVFWFPLGVGLCLLDRRVKCARCGHVLNDGVCG</sequence>
<keyword evidence="2" id="KW-0472">Membrane</keyword>
<feature type="transmembrane region" description="Helical" evidence="2">
    <location>
        <begin position="116"/>
        <end position="137"/>
    </location>
</feature>
<feature type="region of interest" description="Disordered" evidence="1">
    <location>
        <begin position="1"/>
        <end position="74"/>
    </location>
</feature>
<accession>A0ABR3JLQ4</accession>